<feature type="region of interest" description="Disordered" evidence="1">
    <location>
        <begin position="370"/>
        <end position="402"/>
    </location>
</feature>
<dbReference type="PROSITE" id="PS51257">
    <property type="entry name" value="PROKAR_LIPOPROTEIN"/>
    <property type="match status" value="1"/>
</dbReference>
<feature type="compositionally biased region" description="Polar residues" evidence="1">
    <location>
        <begin position="74"/>
        <end position="86"/>
    </location>
</feature>
<gene>
    <name evidence="3" type="ORF">ARMOST_21119</name>
</gene>
<name>A0A284S980_ARMOS</name>
<feature type="compositionally biased region" description="Pro residues" evidence="1">
    <location>
        <begin position="393"/>
        <end position="402"/>
    </location>
</feature>
<feature type="transmembrane region" description="Helical" evidence="2">
    <location>
        <begin position="6"/>
        <end position="30"/>
    </location>
</feature>
<proteinExistence type="predicted"/>
<organism evidence="3 4">
    <name type="scientific">Armillaria ostoyae</name>
    <name type="common">Armillaria root rot fungus</name>
    <dbReference type="NCBI Taxonomy" id="47428"/>
    <lineage>
        <taxon>Eukaryota</taxon>
        <taxon>Fungi</taxon>
        <taxon>Dikarya</taxon>
        <taxon>Basidiomycota</taxon>
        <taxon>Agaricomycotina</taxon>
        <taxon>Agaricomycetes</taxon>
        <taxon>Agaricomycetidae</taxon>
        <taxon>Agaricales</taxon>
        <taxon>Marasmiineae</taxon>
        <taxon>Physalacriaceae</taxon>
        <taxon>Armillaria</taxon>
    </lineage>
</organism>
<feature type="region of interest" description="Disordered" evidence="1">
    <location>
        <begin position="271"/>
        <end position="342"/>
    </location>
</feature>
<keyword evidence="2" id="KW-1133">Transmembrane helix</keyword>
<evidence type="ECO:0000256" key="1">
    <source>
        <dbReference type="SAM" id="MobiDB-lite"/>
    </source>
</evidence>
<dbReference type="Proteomes" id="UP000219338">
    <property type="component" value="Unassembled WGS sequence"/>
</dbReference>
<protein>
    <submittedName>
        <fullName evidence="3">Uncharacterized protein</fullName>
    </submittedName>
</protein>
<sequence length="402" mass="44699">MTPDKLTITIVSAIGGACLLSLLVALLVLANVDRLRRLLQIQPLQAPQPTLPGRYVLPYIQPGPLVEPVGPEPDNSTQRRSTYTRASSDEHLPPRNATPGPSNVPRTPPPAYDLTEAEEYGRFLRSVFRSPTPDLPLITIPDSPEGPIRALLPEPIDEAPVPSTTLDNQSIPATLRPGPIRLGTPAHLCPLPDSDSDSSEYGGNEPVAEREDDDPLNPHGADYEWPELEAIDRAILGPYRSQAWELRRVDIESRSRYEGPENRIRMAPHFYHQPFPLPDSPTYAAPHPRRVQKYRPPQYGAQPFAGQNSPDRQPGGSNNIPIDPPPDPPIQRTPTEHLQDAKDLADCKAECIRQMRQAIEDEEQAHDEHVRYWNLLNQNQGKGKEPDRGRQGAPPPPPDPNW</sequence>
<keyword evidence="2" id="KW-0812">Transmembrane</keyword>
<feature type="region of interest" description="Disordered" evidence="1">
    <location>
        <begin position="66"/>
        <end position="113"/>
    </location>
</feature>
<keyword evidence="4" id="KW-1185">Reference proteome</keyword>
<feature type="region of interest" description="Disordered" evidence="1">
    <location>
        <begin position="176"/>
        <end position="222"/>
    </location>
</feature>
<dbReference type="EMBL" id="FUEG01000046">
    <property type="protein sequence ID" value="SJL17567.1"/>
    <property type="molecule type" value="Genomic_DNA"/>
</dbReference>
<evidence type="ECO:0000256" key="2">
    <source>
        <dbReference type="SAM" id="Phobius"/>
    </source>
</evidence>
<dbReference type="AlphaFoldDB" id="A0A284S980"/>
<reference evidence="4" key="1">
    <citation type="journal article" date="2017" name="Nat. Ecol. Evol.">
        <title>Genome expansion and lineage-specific genetic innovations in the forest pathogenic fungi Armillaria.</title>
        <authorList>
            <person name="Sipos G."/>
            <person name="Prasanna A.N."/>
            <person name="Walter M.C."/>
            <person name="O'Connor E."/>
            <person name="Balint B."/>
            <person name="Krizsan K."/>
            <person name="Kiss B."/>
            <person name="Hess J."/>
            <person name="Varga T."/>
            <person name="Slot J."/>
            <person name="Riley R."/>
            <person name="Boka B."/>
            <person name="Rigling D."/>
            <person name="Barry K."/>
            <person name="Lee J."/>
            <person name="Mihaltcheva S."/>
            <person name="LaButti K."/>
            <person name="Lipzen A."/>
            <person name="Waldron R."/>
            <person name="Moloney N.M."/>
            <person name="Sperisen C."/>
            <person name="Kredics L."/>
            <person name="Vagvoelgyi C."/>
            <person name="Patrignani A."/>
            <person name="Fitzpatrick D."/>
            <person name="Nagy I."/>
            <person name="Doyle S."/>
            <person name="Anderson J.B."/>
            <person name="Grigoriev I.V."/>
            <person name="Gueldener U."/>
            <person name="Muensterkoetter M."/>
            <person name="Nagy L.G."/>
        </authorList>
    </citation>
    <scope>NUCLEOTIDE SEQUENCE [LARGE SCALE GENOMIC DNA]</scope>
    <source>
        <strain evidence="4">C18/9</strain>
    </source>
</reference>
<accession>A0A284S980</accession>
<keyword evidence="2" id="KW-0472">Membrane</keyword>
<evidence type="ECO:0000313" key="4">
    <source>
        <dbReference type="Proteomes" id="UP000219338"/>
    </source>
</evidence>
<feature type="compositionally biased region" description="Polar residues" evidence="1">
    <location>
        <begin position="305"/>
        <end position="319"/>
    </location>
</feature>
<feature type="compositionally biased region" description="Pro residues" evidence="1">
    <location>
        <begin position="322"/>
        <end position="331"/>
    </location>
</feature>
<evidence type="ECO:0000313" key="3">
    <source>
        <dbReference type="EMBL" id="SJL17567.1"/>
    </source>
</evidence>